<accession>A0A4Y9SC58</accession>
<dbReference type="AlphaFoldDB" id="A0A4Y9SC58"/>
<comment type="caution">
    <text evidence="1">The sequence shown here is derived from an EMBL/GenBank/DDBJ whole genome shotgun (WGS) entry which is preliminary data.</text>
</comment>
<dbReference type="OrthoDB" id="9808943at2"/>
<evidence type="ECO:0000313" key="1">
    <source>
        <dbReference type="EMBL" id="TFW20068.1"/>
    </source>
</evidence>
<organism evidence="1 2">
    <name type="scientific">Zemynaea arenosa</name>
    <dbReference type="NCBI Taxonomy" id="2561931"/>
    <lineage>
        <taxon>Bacteria</taxon>
        <taxon>Pseudomonadati</taxon>
        <taxon>Pseudomonadota</taxon>
        <taxon>Betaproteobacteria</taxon>
        <taxon>Burkholderiales</taxon>
        <taxon>Oxalobacteraceae</taxon>
        <taxon>Telluria group</taxon>
        <taxon>Zemynaea</taxon>
    </lineage>
</organism>
<dbReference type="Gene3D" id="3.30.1330.40">
    <property type="entry name" value="RutC-like"/>
    <property type="match status" value="1"/>
</dbReference>
<evidence type="ECO:0000313" key="2">
    <source>
        <dbReference type="Proteomes" id="UP000298438"/>
    </source>
</evidence>
<dbReference type="Proteomes" id="UP000298438">
    <property type="component" value="Unassembled WGS sequence"/>
</dbReference>
<sequence>MHLQHIRIQPDPYEPYRLSQAVRVGELLFVSGQAGYGGDGAIVDPHDFDRQAAQAFRNLQRALDAGGSSLAQVVKVTIFLTSMAHFPRIVELRRQYFTPPYPADTIVEVKALYTPEAQIEIEAIALAGGSAA</sequence>
<dbReference type="RefSeq" id="WP_135207243.1">
    <property type="nucleotide sequence ID" value="NZ_SPVF01000137.1"/>
</dbReference>
<dbReference type="GO" id="GO:0019239">
    <property type="term" value="F:deaminase activity"/>
    <property type="evidence" value="ECO:0007669"/>
    <property type="project" value="TreeGrafter"/>
</dbReference>
<keyword evidence="2" id="KW-1185">Reference proteome</keyword>
<gene>
    <name evidence="1" type="ORF">E4L96_10870</name>
</gene>
<proteinExistence type="predicted"/>
<dbReference type="PANTHER" id="PTHR11803">
    <property type="entry name" value="2-IMINOBUTANOATE/2-IMINOPROPANOATE DEAMINASE RIDA"/>
    <property type="match status" value="1"/>
</dbReference>
<dbReference type="InterPro" id="IPR035959">
    <property type="entry name" value="RutC-like_sf"/>
</dbReference>
<protein>
    <submittedName>
        <fullName evidence="1">RidA family protein</fullName>
    </submittedName>
</protein>
<reference evidence="1 2" key="1">
    <citation type="submission" date="2019-03" db="EMBL/GenBank/DDBJ databases">
        <title>Draft Genome Sequence of Massilia arenosa sp. nov., a Novel Massilia Species Isolated from a Sandy-loam Maize Soil.</title>
        <authorList>
            <person name="Raths R."/>
            <person name="Peta V."/>
            <person name="Bucking H."/>
        </authorList>
    </citation>
    <scope>NUCLEOTIDE SEQUENCE [LARGE SCALE GENOMIC DNA]</scope>
    <source>
        <strain evidence="1 2">MC02</strain>
    </source>
</reference>
<dbReference type="GO" id="GO:0005829">
    <property type="term" value="C:cytosol"/>
    <property type="evidence" value="ECO:0007669"/>
    <property type="project" value="TreeGrafter"/>
</dbReference>
<dbReference type="SUPFAM" id="SSF55298">
    <property type="entry name" value="YjgF-like"/>
    <property type="match status" value="1"/>
</dbReference>
<dbReference type="Pfam" id="PF01042">
    <property type="entry name" value="Ribonuc_L-PSP"/>
    <property type="match status" value="1"/>
</dbReference>
<dbReference type="CDD" id="cd00448">
    <property type="entry name" value="YjgF_YER057c_UK114_family"/>
    <property type="match status" value="1"/>
</dbReference>
<dbReference type="PANTHER" id="PTHR11803:SF44">
    <property type="entry name" value="RUTC FAMILY PROTEIN YJGH"/>
    <property type="match status" value="1"/>
</dbReference>
<name>A0A4Y9SC58_9BURK</name>
<dbReference type="EMBL" id="SPVF01000137">
    <property type="protein sequence ID" value="TFW20068.1"/>
    <property type="molecule type" value="Genomic_DNA"/>
</dbReference>
<dbReference type="InterPro" id="IPR006175">
    <property type="entry name" value="YjgF/YER057c/UK114"/>
</dbReference>